<organism evidence="2 3">
    <name type="scientific">Mikania micrantha</name>
    <name type="common">bitter vine</name>
    <dbReference type="NCBI Taxonomy" id="192012"/>
    <lineage>
        <taxon>Eukaryota</taxon>
        <taxon>Viridiplantae</taxon>
        <taxon>Streptophyta</taxon>
        <taxon>Embryophyta</taxon>
        <taxon>Tracheophyta</taxon>
        <taxon>Spermatophyta</taxon>
        <taxon>Magnoliopsida</taxon>
        <taxon>eudicotyledons</taxon>
        <taxon>Gunneridae</taxon>
        <taxon>Pentapetalae</taxon>
        <taxon>asterids</taxon>
        <taxon>campanulids</taxon>
        <taxon>Asterales</taxon>
        <taxon>Asteraceae</taxon>
        <taxon>Asteroideae</taxon>
        <taxon>Heliantheae alliance</taxon>
        <taxon>Eupatorieae</taxon>
        <taxon>Mikania</taxon>
    </lineage>
</organism>
<accession>A0A5N6PKR3</accession>
<dbReference type="EMBL" id="SZYD01000003">
    <property type="protein sequence ID" value="KAD6794473.1"/>
    <property type="molecule type" value="Genomic_DNA"/>
</dbReference>
<feature type="compositionally biased region" description="Basic and acidic residues" evidence="1">
    <location>
        <begin position="15"/>
        <end position="36"/>
    </location>
</feature>
<dbReference type="PANTHER" id="PTHR36405:SF5">
    <property type="match status" value="1"/>
</dbReference>
<keyword evidence="3" id="KW-1185">Reference proteome</keyword>
<dbReference type="InterPro" id="IPR036910">
    <property type="entry name" value="HMG_box_dom_sf"/>
</dbReference>
<protein>
    <submittedName>
        <fullName evidence="2">Uncharacterized protein</fullName>
    </submittedName>
</protein>
<evidence type="ECO:0000313" key="2">
    <source>
        <dbReference type="EMBL" id="KAD6794473.1"/>
    </source>
</evidence>
<gene>
    <name evidence="2" type="ORF">E3N88_05369</name>
</gene>
<dbReference type="Gene3D" id="1.10.30.10">
    <property type="entry name" value="High mobility group box domain"/>
    <property type="match status" value="1"/>
</dbReference>
<dbReference type="OrthoDB" id="670923at2759"/>
<evidence type="ECO:0000313" key="3">
    <source>
        <dbReference type="Proteomes" id="UP000326396"/>
    </source>
</evidence>
<feature type="compositionally biased region" description="Polar residues" evidence="1">
    <location>
        <begin position="1"/>
        <end position="10"/>
    </location>
</feature>
<name>A0A5N6PKR3_9ASTR</name>
<evidence type="ECO:0000256" key="1">
    <source>
        <dbReference type="SAM" id="MobiDB-lite"/>
    </source>
</evidence>
<proteinExistence type="predicted"/>
<dbReference type="AlphaFoldDB" id="A0A5N6PKR3"/>
<sequence length="211" mass="22893">MRGPKSTATIAQKKLNPDTTKKRNADKSTAKKEKGASKNSGAPKRPPSAFFVFINSEKVKVKDGGGGGTIRIGATGKVSALMMQELESNIKTSSKKPAIKSQRIQTAPVLIDCGGSTKRLQKMMSSTDGSSSNNGPKKKENMKHAIQQIPMLDSVDIWIDKTPVRGQQHKKMITRRIVETVDLNCGKNDGDWSVSPIGNQLRRLSFSKISG</sequence>
<feature type="region of interest" description="Disordered" evidence="1">
    <location>
        <begin position="1"/>
        <end position="48"/>
    </location>
</feature>
<dbReference type="PANTHER" id="PTHR36405">
    <property type="entry name" value="BNAA10G09140D PROTEIN"/>
    <property type="match status" value="1"/>
</dbReference>
<dbReference type="Proteomes" id="UP000326396">
    <property type="component" value="Linkage Group LG11"/>
</dbReference>
<comment type="caution">
    <text evidence="2">The sequence shown here is derived from an EMBL/GenBank/DDBJ whole genome shotgun (WGS) entry which is preliminary data.</text>
</comment>
<reference evidence="2 3" key="1">
    <citation type="submission" date="2019-05" db="EMBL/GenBank/DDBJ databases">
        <title>Mikania micrantha, genome provides insights into the molecular mechanism of rapid growth.</title>
        <authorList>
            <person name="Liu B."/>
        </authorList>
    </citation>
    <scope>NUCLEOTIDE SEQUENCE [LARGE SCALE GENOMIC DNA]</scope>
    <source>
        <strain evidence="2">NLD-2019</strain>
        <tissue evidence="2">Leaf</tissue>
    </source>
</reference>